<evidence type="ECO:0000256" key="1">
    <source>
        <dbReference type="ARBA" id="ARBA00022598"/>
    </source>
</evidence>
<feature type="non-terminal residue" evidence="8">
    <location>
        <position position="1"/>
    </location>
</feature>
<dbReference type="GO" id="GO:0005524">
    <property type="term" value="F:ATP binding"/>
    <property type="evidence" value="ECO:0007669"/>
    <property type="project" value="UniProtKB-KW"/>
</dbReference>
<evidence type="ECO:0000256" key="4">
    <source>
        <dbReference type="ARBA" id="ARBA00022917"/>
    </source>
</evidence>
<name>A0A9N9G541_9GLOM</name>
<sequence length="389" mass="43503">FDAAFPGVIPKLNSKCVDLAVATSLALSGNVQLISSFDRKQYFYPDLPAGYQITQHYEPLSIGGKIALSHLDGLEYETEVGIKQIQLEQDTGKSIYDIKPGFALIDLNRAGTGLMEIVTEPDIRSSKEAGLILRKLQNILRAVGSSDGNMEEGSLRCDVNVSVHQVGTPFGTRFEIKRQINELRNGNRIIQETREPDLPPLILTQEYLERILNASPELPDTLKIRLINKYNISLKDVKALMGEEGGIVQHHDRNPKLVSNWITQDLYGFLNRKNIKFSKNPISIEQLGSIIDCIEIGDISGKQILAQMISGDTRLASIIIEEKGLKQINNITELETICQDIVMQNTENAKLVREGNQNVFKWFVGQVMRITKGKANPQIVNELLQKLLQ</sequence>
<dbReference type="InterPro" id="IPR003789">
    <property type="entry name" value="Asn/Gln_tRNA_amidoTrase-B-like"/>
</dbReference>
<feature type="domain" description="Asn/Gln amidotransferase" evidence="7">
    <location>
        <begin position="235"/>
        <end position="388"/>
    </location>
</feature>
<dbReference type="GO" id="GO:0005739">
    <property type="term" value="C:mitochondrion"/>
    <property type="evidence" value="ECO:0007669"/>
    <property type="project" value="TreeGrafter"/>
</dbReference>
<dbReference type="Proteomes" id="UP000789706">
    <property type="component" value="Unassembled WGS sequence"/>
</dbReference>
<proteinExistence type="predicted"/>
<comment type="caution">
    <text evidence="8">The sequence shown here is derived from an EMBL/GenBank/DDBJ whole genome shotgun (WGS) entry which is preliminary data.</text>
</comment>
<evidence type="ECO:0000313" key="8">
    <source>
        <dbReference type="EMBL" id="CAG8585392.1"/>
    </source>
</evidence>
<gene>
    <name evidence="8" type="ORF">DEBURN_LOCUS8780</name>
</gene>
<dbReference type="SUPFAM" id="SSF55931">
    <property type="entry name" value="Glutamine synthetase/guanido kinase"/>
    <property type="match status" value="1"/>
</dbReference>
<organism evidence="8 9">
    <name type="scientific">Diversispora eburnea</name>
    <dbReference type="NCBI Taxonomy" id="1213867"/>
    <lineage>
        <taxon>Eukaryota</taxon>
        <taxon>Fungi</taxon>
        <taxon>Fungi incertae sedis</taxon>
        <taxon>Mucoromycota</taxon>
        <taxon>Glomeromycotina</taxon>
        <taxon>Glomeromycetes</taxon>
        <taxon>Diversisporales</taxon>
        <taxon>Diversisporaceae</taxon>
        <taxon>Diversispora</taxon>
    </lineage>
</organism>
<dbReference type="InterPro" id="IPR023168">
    <property type="entry name" value="GatB_Yqey_C_2"/>
</dbReference>
<evidence type="ECO:0000256" key="6">
    <source>
        <dbReference type="ARBA" id="ARBA00047913"/>
    </source>
</evidence>
<dbReference type="FunFam" id="1.10.10.410:FF:000001">
    <property type="entry name" value="Aspartyl/glutamyl-tRNA(Asn/Gln) amidotransferase subunit B"/>
    <property type="match status" value="1"/>
</dbReference>
<evidence type="ECO:0000256" key="3">
    <source>
        <dbReference type="ARBA" id="ARBA00022840"/>
    </source>
</evidence>
<dbReference type="OrthoDB" id="1722066at2759"/>
<keyword evidence="2" id="KW-0547">Nucleotide-binding</keyword>
<dbReference type="Pfam" id="PF02934">
    <property type="entry name" value="GatB_N"/>
    <property type="match status" value="1"/>
</dbReference>
<dbReference type="InterPro" id="IPR006075">
    <property type="entry name" value="Asn/Gln-tRNA_Trfase_suB/E_cat"/>
</dbReference>
<dbReference type="SMART" id="SM00845">
    <property type="entry name" value="GatB_Yqey"/>
    <property type="match status" value="1"/>
</dbReference>
<dbReference type="InterPro" id="IPR017958">
    <property type="entry name" value="Gln-tRNA_amidoTrfase_suB_CS"/>
</dbReference>
<protein>
    <submittedName>
        <fullName evidence="8">5971_t:CDS:1</fullName>
    </submittedName>
</protein>
<evidence type="ECO:0000256" key="2">
    <source>
        <dbReference type="ARBA" id="ARBA00022741"/>
    </source>
</evidence>
<evidence type="ECO:0000313" key="9">
    <source>
        <dbReference type="Proteomes" id="UP000789706"/>
    </source>
</evidence>
<keyword evidence="9" id="KW-1185">Reference proteome</keyword>
<dbReference type="GO" id="GO:0070681">
    <property type="term" value="P:glutaminyl-tRNAGln biosynthesis via transamidation"/>
    <property type="evidence" value="ECO:0007669"/>
    <property type="project" value="TreeGrafter"/>
</dbReference>
<dbReference type="InterPro" id="IPR014746">
    <property type="entry name" value="Gln_synth/guanido_kin_cat_dom"/>
</dbReference>
<dbReference type="AlphaFoldDB" id="A0A9N9G541"/>
<dbReference type="GO" id="GO:0050567">
    <property type="term" value="F:glutaminyl-tRNA synthase (glutamine-hydrolyzing) activity"/>
    <property type="evidence" value="ECO:0007669"/>
    <property type="project" value="TreeGrafter"/>
</dbReference>
<evidence type="ECO:0000256" key="5">
    <source>
        <dbReference type="ARBA" id="ARBA00047380"/>
    </source>
</evidence>
<dbReference type="PROSITE" id="PS01234">
    <property type="entry name" value="GATB"/>
    <property type="match status" value="1"/>
</dbReference>
<keyword evidence="3" id="KW-0067">ATP-binding</keyword>
<dbReference type="Pfam" id="PF02637">
    <property type="entry name" value="GatB_Yqey"/>
    <property type="match status" value="1"/>
</dbReference>
<dbReference type="GO" id="GO:0032543">
    <property type="term" value="P:mitochondrial translation"/>
    <property type="evidence" value="ECO:0007669"/>
    <property type="project" value="TreeGrafter"/>
</dbReference>
<dbReference type="SUPFAM" id="SSF89095">
    <property type="entry name" value="GatB/YqeY motif"/>
    <property type="match status" value="1"/>
</dbReference>
<dbReference type="Gene3D" id="1.10.10.410">
    <property type="match status" value="1"/>
</dbReference>
<keyword evidence="4" id="KW-0648">Protein biosynthesis</keyword>
<accession>A0A9N9G541</accession>
<dbReference type="PANTHER" id="PTHR11659">
    <property type="entry name" value="GLUTAMYL-TRNA GLN AMIDOTRANSFERASE SUBUNIT B MITOCHONDRIAL AND PROKARYOTIC PET112-RELATED"/>
    <property type="match status" value="1"/>
</dbReference>
<comment type="catalytic activity">
    <reaction evidence="6">
        <text>L-glutamyl-tRNA(Gln) + L-glutamine + ATP + H2O = L-glutaminyl-tRNA(Gln) + L-glutamate + ADP + phosphate + H(+)</text>
        <dbReference type="Rhea" id="RHEA:17521"/>
        <dbReference type="Rhea" id="RHEA-COMP:9681"/>
        <dbReference type="Rhea" id="RHEA-COMP:9684"/>
        <dbReference type="ChEBI" id="CHEBI:15377"/>
        <dbReference type="ChEBI" id="CHEBI:15378"/>
        <dbReference type="ChEBI" id="CHEBI:29985"/>
        <dbReference type="ChEBI" id="CHEBI:30616"/>
        <dbReference type="ChEBI" id="CHEBI:43474"/>
        <dbReference type="ChEBI" id="CHEBI:58359"/>
        <dbReference type="ChEBI" id="CHEBI:78520"/>
        <dbReference type="ChEBI" id="CHEBI:78521"/>
        <dbReference type="ChEBI" id="CHEBI:456216"/>
    </reaction>
</comment>
<dbReference type="PANTHER" id="PTHR11659:SF0">
    <property type="entry name" value="GLUTAMYL-TRNA(GLN) AMIDOTRANSFERASE SUBUNIT B, MITOCHONDRIAL"/>
    <property type="match status" value="1"/>
</dbReference>
<comment type="catalytic activity">
    <reaction evidence="5">
        <text>L-aspartyl-tRNA(Asn) + L-glutamine + ATP + H2O = L-asparaginyl-tRNA(Asn) + L-glutamate + ADP + phosphate + 2 H(+)</text>
        <dbReference type="Rhea" id="RHEA:14513"/>
        <dbReference type="Rhea" id="RHEA-COMP:9674"/>
        <dbReference type="Rhea" id="RHEA-COMP:9677"/>
        <dbReference type="ChEBI" id="CHEBI:15377"/>
        <dbReference type="ChEBI" id="CHEBI:15378"/>
        <dbReference type="ChEBI" id="CHEBI:29985"/>
        <dbReference type="ChEBI" id="CHEBI:30616"/>
        <dbReference type="ChEBI" id="CHEBI:43474"/>
        <dbReference type="ChEBI" id="CHEBI:58359"/>
        <dbReference type="ChEBI" id="CHEBI:78515"/>
        <dbReference type="ChEBI" id="CHEBI:78516"/>
        <dbReference type="ChEBI" id="CHEBI:456216"/>
    </reaction>
</comment>
<evidence type="ECO:0000259" key="7">
    <source>
        <dbReference type="SMART" id="SM00845"/>
    </source>
</evidence>
<dbReference type="InterPro" id="IPR017959">
    <property type="entry name" value="Asn/Gln-tRNA_amidoTrfase_suB/E"/>
</dbReference>
<dbReference type="GO" id="GO:0030956">
    <property type="term" value="C:glutamyl-tRNA(Gln) amidotransferase complex"/>
    <property type="evidence" value="ECO:0007669"/>
    <property type="project" value="TreeGrafter"/>
</dbReference>
<dbReference type="EMBL" id="CAJVPK010001404">
    <property type="protein sequence ID" value="CAG8585392.1"/>
    <property type="molecule type" value="Genomic_DNA"/>
</dbReference>
<keyword evidence="1" id="KW-0436">Ligase</keyword>
<reference evidence="8" key="1">
    <citation type="submission" date="2021-06" db="EMBL/GenBank/DDBJ databases">
        <authorList>
            <person name="Kallberg Y."/>
            <person name="Tangrot J."/>
            <person name="Rosling A."/>
        </authorList>
    </citation>
    <scope>NUCLEOTIDE SEQUENCE</scope>
    <source>
        <strain evidence="8">AZ414A</strain>
    </source>
</reference>
<dbReference type="InterPro" id="IPR018027">
    <property type="entry name" value="Asn/Gln_amidotransferase"/>
</dbReference>